<dbReference type="EMBL" id="AE004437">
    <property type="protein sequence ID" value="AAG18890.1"/>
    <property type="molecule type" value="Genomic_DNA"/>
</dbReference>
<name>Q9HSB7_HALSA</name>
<dbReference type="KEGG" id="hal:VNG_0311H"/>
<sequence length="133" mass="14696">MEAARGLKRTGAADAWHTRSGRFIRRWRRSCGMATREGEQSFLADRMPLPVDAAQSLSWALGSEIAAEKPECARLEHADWSCSVTVFEATPNTVIARFRTAVGRESFFGLARADVEDVLARAPGGWQVTDAER</sequence>
<dbReference type="PATRIC" id="fig|64091.14.peg.229"/>
<dbReference type="Proteomes" id="UP000000554">
    <property type="component" value="Chromosome"/>
</dbReference>
<gene>
    <name evidence="1" type="ordered locus">VNG_0311H</name>
</gene>
<dbReference type="AlphaFoldDB" id="Q9HSB7"/>
<dbReference type="InParanoid" id="Q9HSB7"/>
<protein>
    <submittedName>
        <fullName evidence="1">Uncharacterized protein</fullName>
    </submittedName>
</protein>
<organism evidence="1 2">
    <name type="scientific">Halobacterium salinarum (strain ATCC 700922 / JCM 11081 / NRC-1)</name>
    <name type="common">Halobacterium halobium</name>
    <dbReference type="NCBI Taxonomy" id="64091"/>
    <lineage>
        <taxon>Archaea</taxon>
        <taxon>Methanobacteriati</taxon>
        <taxon>Methanobacteriota</taxon>
        <taxon>Stenosarchaea group</taxon>
        <taxon>Halobacteria</taxon>
        <taxon>Halobacteriales</taxon>
        <taxon>Halobacteriaceae</taxon>
        <taxon>Halobacterium</taxon>
        <taxon>Halobacterium salinarum NRC-34001</taxon>
    </lineage>
</organism>
<dbReference type="HOGENOM" id="CLU_157003_0_0_2"/>
<evidence type="ECO:0000313" key="2">
    <source>
        <dbReference type="Proteomes" id="UP000000554"/>
    </source>
</evidence>
<keyword evidence="2" id="KW-1185">Reference proteome</keyword>
<accession>Q9HSB7</accession>
<evidence type="ECO:0000313" key="1">
    <source>
        <dbReference type="EMBL" id="AAG18890.1"/>
    </source>
</evidence>
<dbReference type="PIR" id="F84190">
    <property type="entry name" value="F84190"/>
</dbReference>
<reference evidence="1 2" key="1">
    <citation type="journal article" date="2000" name="Proc. Natl. Acad. Sci. U.S.A.">
        <title>Genome sequence of Halobacterium species NRC-1.</title>
        <authorList>
            <person name="Ng W.V."/>
            <person name="Kennedy S.P."/>
            <person name="Mahairas G.G."/>
            <person name="Berquist B."/>
            <person name="Pan M."/>
            <person name="Shukla H.D."/>
            <person name="Lasky S.R."/>
            <person name="Baliga N.S."/>
            <person name="Thorsson V."/>
            <person name="Sbrogna J."/>
            <person name="Swartzell S."/>
            <person name="Weir D."/>
            <person name="Hall J."/>
            <person name="Dahl T.A."/>
            <person name="Welti R."/>
            <person name="Goo Y.A."/>
            <person name="Leithauser B."/>
            <person name="Keller K."/>
            <person name="Cruz R."/>
            <person name="Danson M.J."/>
            <person name="Hough D.W."/>
            <person name="Maddocks D.G."/>
            <person name="Jablonski P.E."/>
            <person name="Krebs M.P."/>
            <person name="Angevine C.M."/>
            <person name="Dale H."/>
            <person name="Isenbarger T.A."/>
            <person name="Peck R.F."/>
            <person name="Pohlschroder M."/>
            <person name="Spudich J.L."/>
            <person name="Jung K.W."/>
            <person name="Alam M."/>
            <person name="Freitas T."/>
            <person name="Hou S."/>
            <person name="Daniels C.J."/>
            <person name="Dennis P.P."/>
            <person name="Omer A.D."/>
            <person name="Ebhardt H."/>
            <person name="Lowe T.M."/>
            <person name="Liang P."/>
            <person name="Riley M."/>
            <person name="Hood L."/>
            <person name="DasSarma S."/>
        </authorList>
    </citation>
    <scope>NUCLEOTIDE SEQUENCE [LARGE SCALE GENOMIC DNA]</scope>
    <source>
        <strain evidence="2">ATCC 700922 / JCM 11081 / NRC-1</strain>
    </source>
</reference>
<proteinExistence type="predicted"/>
<dbReference type="PaxDb" id="64091-VNG_0311H"/>